<accession>A0AAP0MPA9</accession>
<keyword evidence="1" id="KW-0862">Zinc</keyword>
<comment type="caution">
    <text evidence="4">The sequence shown here is derived from an EMBL/GenBank/DDBJ whole genome shotgun (WGS) entry which is preliminary data.</text>
</comment>
<dbReference type="PROSITE" id="PS51782">
    <property type="entry name" value="LYSM"/>
    <property type="match status" value="2"/>
</dbReference>
<dbReference type="InterPro" id="IPR056562">
    <property type="entry name" value="LysM2_CERK1_LYK3_4_5"/>
</dbReference>
<feature type="region of interest" description="Disordered" evidence="2">
    <location>
        <begin position="341"/>
        <end position="385"/>
    </location>
</feature>
<feature type="compositionally biased region" description="Low complexity" evidence="2">
    <location>
        <begin position="367"/>
        <end position="379"/>
    </location>
</feature>
<dbReference type="AlphaFoldDB" id="A0AAP0MPA9"/>
<protein>
    <recommendedName>
        <fullName evidence="1">General transcription and DNA repair factor IIH subunit TFB4</fullName>
    </recommendedName>
    <alternativeName>
        <fullName evidence="1">RNA polymerase II transcription factor B subunit 4</fullName>
    </alternativeName>
</protein>
<dbReference type="PANTHER" id="PTHR33734:SF35">
    <property type="entry name" value="LYSM DOMAIN-CONTAINING GPI-ANCHORED PROTEIN 1"/>
    <property type="match status" value="1"/>
</dbReference>
<dbReference type="InterPro" id="IPR004600">
    <property type="entry name" value="TFIIH_Tfb4/GTF2H3"/>
</dbReference>
<dbReference type="Gene3D" id="3.40.50.410">
    <property type="entry name" value="von Willebrand factor, type A domain"/>
    <property type="match status" value="2"/>
</dbReference>
<dbReference type="GO" id="GO:0006289">
    <property type="term" value="P:nucleotide-excision repair"/>
    <property type="evidence" value="ECO:0007669"/>
    <property type="project" value="UniProtKB-UniRule"/>
</dbReference>
<dbReference type="GO" id="GO:0000439">
    <property type="term" value="C:transcription factor TFIIH core complex"/>
    <property type="evidence" value="ECO:0007669"/>
    <property type="project" value="UniProtKB-UniRule"/>
</dbReference>
<dbReference type="Pfam" id="PF01476">
    <property type="entry name" value="LysM"/>
    <property type="match status" value="1"/>
</dbReference>
<dbReference type="EMBL" id="JBCGBO010000003">
    <property type="protein sequence ID" value="KAK9216162.1"/>
    <property type="molecule type" value="Genomic_DNA"/>
</dbReference>
<proteinExistence type="inferred from homology"/>
<dbReference type="CDD" id="cd00118">
    <property type="entry name" value="LysM"/>
    <property type="match status" value="2"/>
</dbReference>
<keyword evidence="1" id="KW-0227">DNA damage</keyword>
<dbReference type="PANTHER" id="PTHR33734">
    <property type="entry name" value="LYSM DOMAIN-CONTAINING GPI-ANCHORED PROTEIN 2"/>
    <property type="match status" value="1"/>
</dbReference>
<dbReference type="GO" id="GO:0006355">
    <property type="term" value="P:regulation of DNA-templated transcription"/>
    <property type="evidence" value="ECO:0007669"/>
    <property type="project" value="InterPro"/>
</dbReference>
<dbReference type="InterPro" id="IPR018392">
    <property type="entry name" value="LysM"/>
</dbReference>
<organism evidence="4 5">
    <name type="scientific">Citrus x changshan-huyou</name>
    <dbReference type="NCBI Taxonomy" id="2935761"/>
    <lineage>
        <taxon>Eukaryota</taxon>
        <taxon>Viridiplantae</taxon>
        <taxon>Streptophyta</taxon>
        <taxon>Embryophyta</taxon>
        <taxon>Tracheophyta</taxon>
        <taxon>Spermatophyta</taxon>
        <taxon>Magnoliopsida</taxon>
        <taxon>eudicotyledons</taxon>
        <taxon>Gunneridae</taxon>
        <taxon>Pentapetalae</taxon>
        <taxon>rosids</taxon>
        <taxon>malvids</taxon>
        <taxon>Sapindales</taxon>
        <taxon>Rutaceae</taxon>
        <taxon>Aurantioideae</taxon>
        <taxon>Citrus</taxon>
    </lineage>
</organism>
<evidence type="ECO:0000259" key="3">
    <source>
        <dbReference type="PROSITE" id="PS51782"/>
    </source>
</evidence>
<evidence type="ECO:0000256" key="2">
    <source>
        <dbReference type="SAM" id="MobiDB-lite"/>
    </source>
</evidence>
<keyword evidence="1" id="KW-0805">Transcription regulation</keyword>
<evidence type="ECO:0000313" key="4">
    <source>
        <dbReference type="EMBL" id="KAK9216162.1"/>
    </source>
</evidence>
<evidence type="ECO:0000313" key="5">
    <source>
        <dbReference type="Proteomes" id="UP001428341"/>
    </source>
</evidence>
<evidence type="ECO:0000256" key="1">
    <source>
        <dbReference type="RuleBase" id="RU368090"/>
    </source>
</evidence>
<keyword evidence="1" id="KW-0539">Nucleus</keyword>
<keyword evidence="1" id="KW-0804">Transcription</keyword>
<reference evidence="4 5" key="1">
    <citation type="submission" date="2024-05" db="EMBL/GenBank/DDBJ databases">
        <title>Haplotype-resolved chromosome-level genome assembly of Huyou (Citrus changshanensis).</title>
        <authorList>
            <person name="Miao C."/>
            <person name="Chen W."/>
            <person name="Wu Y."/>
            <person name="Wang L."/>
            <person name="Zhao S."/>
            <person name="Grierson D."/>
            <person name="Xu C."/>
            <person name="Chen K."/>
        </authorList>
    </citation>
    <scope>NUCLEOTIDE SEQUENCE [LARGE SCALE GENOMIC DNA]</scope>
    <source>
        <strain evidence="4">01-14</strain>
        <tissue evidence="4">Leaf</tissue>
    </source>
</reference>
<dbReference type="GO" id="GO:0005675">
    <property type="term" value="C:transcription factor TFIIH holo complex"/>
    <property type="evidence" value="ECO:0007669"/>
    <property type="project" value="UniProtKB-UniRule"/>
</dbReference>
<dbReference type="SUPFAM" id="SSF54106">
    <property type="entry name" value="LysM domain"/>
    <property type="match status" value="1"/>
</dbReference>
<gene>
    <name evidence="4" type="ORF">WN944_008169</name>
</gene>
<comment type="similarity">
    <text evidence="1">Belongs to the TFB4 family.</text>
</comment>
<comment type="subunit">
    <text evidence="1">Component of the 7-subunit TFIIH core complex composed of XPB, XPD, TFB1/GTF2H1, GTF2H2/P44, TFB4/GTF2H3, TFB2/GTF2H4 and TFB5/GTF2H5, which is active in NER. The core complex associates with the 3-subunit CDK-activating kinase (CAK) module composed of CYCH1/cyclin H1, CDKD and MAT1/At4g30820 to form the 10-subunit holoenzyme (holo-TFIIH) active in transcription.</text>
</comment>
<keyword evidence="1" id="KW-0479">Metal-binding</keyword>
<comment type="function">
    <text evidence="1">Component of the general transcription and DNA repair factor IIH (TFIIH) core complex, which is involved in general and transcription-coupled nucleotide excision repair (NER) of damaged DNA and, when complexed to CAK, in RNA transcription by RNA polymerase II. In NER, TFIIH acts by opening DNA around the lesion to allow the excision of the damaged oligonucleotide and its replacement by a new DNA fragment. In transcription, TFIIH has an essential role in transcription initiation. When the pre-initiation complex (PIC) has been established, TFIIH is required for promoter opening and promoter escape. Phosphorylation of the C-terminal tail (CTD) of the largest subunit of RNA polymerase II by the kinase module CAK controls the initiation of transcription.</text>
</comment>
<dbReference type="InterPro" id="IPR036465">
    <property type="entry name" value="vWFA_dom_sf"/>
</dbReference>
<keyword evidence="5" id="KW-1185">Reference proteome</keyword>
<feature type="domain" description="LysM" evidence="3">
    <location>
        <begin position="89"/>
        <end position="136"/>
    </location>
</feature>
<feature type="domain" description="LysM" evidence="3">
    <location>
        <begin position="155"/>
        <end position="198"/>
    </location>
</feature>
<dbReference type="Pfam" id="PF03850">
    <property type="entry name" value="Tfb4"/>
    <property type="match status" value="2"/>
</dbReference>
<sequence length="715" mass="77049">MVLVTPKSTIEPCSNSDSCSALLGYTLYTDLKVSEVGSLFNVDPVSILTANAIDISYSDVENHILPSQLFVRIPVTCACVDGIRKSVSTHYKTRPSDTLTSIANQVYAGLVSADQLREANDIQDPDVLDVGVNLLVPLPCTCFNGTDNSLPAVYLSYVVKDVDTLAGIAARYRTTLTDLMNANAMGSTAVKAGDILAVPLPACATNFPRYALDHGLIVPNGSYAITASHCVQCSCGPGNLNLYCMPASLAVSCSSMQCKNSNLMLGNVTTQRSSAGCNVTSCSYGGFVNGTIVTMLSTSLQPRCPGKFFVAMACLCSPGSLNACSAFGPQQFPPLIAPPSSVTRDSTFAPSPAPQSDGAGPAGATTPKSSVVPSSGSIPGLPPASGPSGSVSSACSLTNSLSTFPPAFIVVAWFFDQFHISVALLIKSKYTVCKRFMASAPSKLYSDDVSLVVVLLDTNPFFWSSSSLSFSQFLTHVLAFFNAILTLNQLNQVVVIATGYNSCDYVYDSSSTGNQSVGNGRMPSLCATLLQNLEEFMNKDEQLVVGAEWLYYIQRVFRSGLLHPQPRQILCLQGSPDGPEQYVLYDSLNSFLWFCIDFHTERFSSFQICCNHECNILCPTLYEVVLDIYICKFSRRKLRSRSSKIRNMVPIDSCYLGAQNSAFLQQASYITGGVHHKPQQLDGLFQYLLTIFGTDLHSRNFLQLPKPVGVDFRAS</sequence>
<dbReference type="Pfam" id="PF23472">
    <property type="entry name" value="LysM2_CERK1_LYK3_4_5"/>
    <property type="match status" value="1"/>
</dbReference>
<keyword evidence="1" id="KW-0234">DNA repair</keyword>
<dbReference type="GO" id="GO:0008270">
    <property type="term" value="F:zinc ion binding"/>
    <property type="evidence" value="ECO:0007669"/>
    <property type="project" value="UniProtKB-KW"/>
</dbReference>
<dbReference type="SMART" id="SM00257">
    <property type="entry name" value="LysM"/>
    <property type="match status" value="2"/>
</dbReference>
<comment type="subcellular location">
    <subcellularLocation>
        <location evidence="1">Nucleus</location>
    </subcellularLocation>
</comment>
<dbReference type="Proteomes" id="UP001428341">
    <property type="component" value="Unassembled WGS sequence"/>
</dbReference>
<name>A0AAP0MPA9_9ROSI</name>
<keyword evidence="1" id="KW-0863">Zinc-finger</keyword>
<dbReference type="Gene3D" id="3.10.350.10">
    <property type="entry name" value="LysM domain"/>
    <property type="match status" value="2"/>
</dbReference>
<dbReference type="InterPro" id="IPR036779">
    <property type="entry name" value="LysM_dom_sf"/>
</dbReference>